<dbReference type="InterPro" id="IPR032861">
    <property type="entry name" value="TAXi_N"/>
</dbReference>
<organism evidence="3 4">
    <name type="scientific">Escallonia rubra</name>
    <dbReference type="NCBI Taxonomy" id="112253"/>
    <lineage>
        <taxon>Eukaryota</taxon>
        <taxon>Viridiplantae</taxon>
        <taxon>Streptophyta</taxon>
        <taxon>Embryophyta</taxon>
        <taxon>Tracheophyta</taxon>
        <taxon>Spermatophyta</taxon>
        <taxon>Magnoliopsida</taxon>
        <taxon>eudicotyledons</taxon>
        <taxon>Gunneridae</taxon>
        <taxon>Pentapetalae</taxon>
        <taxon>asterids</taxon>
        <taxon>campanulids</taxon>
        <taxon>Escalloniales</taxon>
        <taxon>Escalloniaceae</taxon>
        <taxon>Escallonia</taxon>
    </lineage>
</organism>
<dbReference type="EMBL" id="JAVXUO010003084">
    <property type="protein sequence ID" value="KAK2966881.1"/>
    <property type="molecule type" value="Genomic_DNA"/>
</dbReference>
<dbReference type="SUPFAM" id="SSF50630">
    <property type="entry name" value="Acid proteases"/>
    <property type="match status" value="1"/>
</dbReference>
<evidence type="ECO:0000259" key="2">
    <source>
        <dbReference type="Pfam" id="PF14543"/>
    </source>
</evidence>
<comment type="similarity">
    <text evidence="1">Belongs to the peptidase A1 family.</text>
</comment>
<accession>A0AA88QRQ8</accession>
<dbReference type="Proteomes" id="UP001187471">
    <property type="component" value="Unassembled WGS sequence"/>
</dbReference>
<evidence type="ECO:0000313" key="4">
    <source>
        <dbReference type="Proteomes" id="UP001187471"/>
    </source>
</evidence>
<protein>
    <recommendedName>
        <fullName evidence="2">Xylanase inhibitor N-terminal domain-containing protein</fullName>
    </recommendedName>
</protein>
<dbReference type="Pfam" id="PF14543">
    <property type="entry name" value="TAXi_N"/>
    <property type="match status" value="1"/>
</dbReference>
<dbReference type="GO" id="GO:0004190">
    <property type="term" value="F:aspartic-type endopeptidase activity"/>
    <property type="evidence" value="ECO:0007669"/>
    <property type="project" value="InterPro"/>
</dbReference>
<evidence type="ECO:0000256" key="1">
    <source>
        <dbReference type="ARBA" id="ARBA00007447"/>
    </source>
</evidence>
<dbReference type="GO" id="GO:0006508">
    <property type="term" value="P:proteolysis"/>
    <property type="evidence" value="ECO:0007669"/>
    <property type="project" value="InterPro"/>
</dbReference>
<proteinExistence type="inferred from homology"/>
<dbReference type="AlphaFoldDB" id="A0AA88QRQ8"/>
<dbReference type="InterPro" id="IPR001461">
    <property type="entry name" value="Aspartic_peptidase_A1"/>
</dbReference>
<gene>
    <name evidence="3" type="ORF">RJ640_028891</name>
</gene>
<reference evidence="3" key="1">
    <citation type="submission" date="2022-12" db="EMBL/GenBank/DDBJ databases">
        <title>Draft genome assemblies for two species of Escallonia (Escalloniales).</title>
        <authorList>
            <person name="Chanderbali A."/>
            <person name="Dervinis C."/>
            <person name="Anghel I."/>
            <person name="Soltis D."/>
            <person name="Soltis P."/>
            <person name="Zapata F."/>
        </authorList>
    </citation>
    <scope>NUCLEOTIDE SEQUENCE</scope>
    <source>
        <strain evidence="3">UCBG92.1500</strain>
        <tissue evidence="3">Leaf</tissue>
    </source>
</reference>
<keyword evidence="4" id="KW-1185">Reference proteome</keyword>
<dbReference type="PANTHER" id="PTHR47965">
    <property type="entry name" value="ASPARTYL PROTEASE-RELATED"/>
    <property type="match status" value="1"/>
</dbReference>
<dbReference type="Gene3D" id="2.40.70.10">
    <property type="entry name" value="Acid Proteases"/>
    <property type="match status" value="1"/>
</dbReference>
<sequence>MSPPPSIPGTANFACGVGSDVVSIQSTDGKNPGRVVPRHNYVLVCGPTHLLEGLATGVKGMAGLGRTNISLPSQFSASLSFPKKFALYLSSSTRSKGVVFFGNGPYISLPNVDASSSLTYTVIPHFLSTDRIGIGTGYLLREASAEYFIGVKSIEVNRKAIPINDAAVHKQ</sequence>
<name>A0AA88QRQ8_9ASTE</name>
<feature type="domain" description="Xylanase inhibitor N-terminal" evidence="2">
    <location>
        <begin position="17"/>
        <end position="103"/>
    </location>
</feature>
<comment type="caution">
    <text evidence="3">The sequence shown here is derived from an EMBL/GenBank/DDBJ whole genome shotgun (WGS) entry which is preliminary data.</text>
</comment>
<evidence type="ECO:0000313" key="3">
    <source>
        <dbReference type="EMBL" id="KAK2966881.1"/>
    </source>
</evidence>
<dbReference type="InterPro" id="IPR021109">
    <property type="entry name" value="Peptidase_aspartic_dom_sf"/>
</dbReference>
<dbReference type="PANTHER" id="PTHR47965:SF103">
    <property type="entry name" value="EUKARYOTIC ASPARTYL PROTEASE FAMILY PROTEIN"/>
    <property type="match status" value="1"/>
</dbReference>